<organism evidence="3 4">
    <name type="scientific">Prunus armeniaca</name>
    <name type="common">Apricot</name>
    <name type="synonym">Armeniaca vulgaris</name>
    <dbReference type="NCBI Taxonomy" id="36596"/>
    <lineage>
        <taxon>Eukaryota</taxon>
        <taxon>Viridiplantae</taxon>
        <taxon>Streptophyta</taxon>
        <taxon>Embryophyta</taxon>
        <taxon>Tracheophyta</taxon>
        <taxon>Spermatophyta</taxon>
        <taxon>Magnoliopsida</taxon>
        <taxon>eudicotyledons</taxon>
        <taxon>Gunneridae</taxon>
        <taxon>Pentapetalae</taxon>
        <taxon>rosids</taxon>
        <taxon>fabids</taxon>
        <taxon>Rosales</taxon>
        <taxon>Rosaceae</taxon>
        <taxon>Amygdaloideae</taxon>
        <taxon>Amygdaleae</taxon>
        <taxon>Prunus</taxon>
    </lineage>
</organism>
<evidence type="ECO:0000313" key="3">
    <source>
        <dbReference type="EMBL" id="CAB4277833.1"/>
    </source>
</evidence>
<dbReference type="Proteomes" id="UP000507222">
    <property type="component" value="Unassembled WGS sequence"/>
</dbReference>
<feature type="chain" id="PRO_5027023807" description="Endonuclease/exonuclease/phosphatase domain-containing protein" evidence="1">
    <location>
        <begin position="16"/>
        <end position="187"/>
    </location>
</feature>
<name>A0A6J5UPN3_PRUAR</name>
<gene>
    <name evidence="3" type="ORF">CURHAP_LOCUS27790</name>
</gene>
<dbReference type="Pfam" id="PF03372">
    <property type="entry name" value="Exo_endo_phos"/>
    <property type="match status" value="1"/>
</dbReference>
<dbReference type="InterPro" id="IPR036691">
    <property type="entry name" value="Endo/exonu/phosph_ase_sf"/>
</dbReference>
<keyword evidence="1" id="KW-0732">Signal</keyword>
<sequence>MVAMILLVWNCQGIGGPLIVSSLKEQVRLQAPDIVVLLETKNKAYHYGWLKKQLGMNFMHVVEPKGLSGGLCMFWKDAQQVVLVKYAGFLIEVEERINACREGCLVMGDLNDILEASEKDGGRPRTVQSMDAFRDFFTSSNLLDLGYEGCPFIWRNIRDEGGIQERLNRGLASDHWLRSYPEAHVVH</sequence>
<dbReference type="SUPFAM" id="SSF56219">
    <property type="entry name" value="DNase I-like"/>
    <property type="match status" value="1"/>
</dbReference>
<dbReference type="GO" id="GO:0003824">
    <property type="term" value="F:catalytic activity"/>
    <property type="evidence" value="ECO:0007669"/>
    <property type="project" value="InterPro"/>
</dbReference>
<dbReference type="PANTHER" id="PTHR35218:SF9">
    <property type="entry name" value="ENDONUCLEASE_EXONUCLEASE_PHOSPHATASE DOMAIN-CONTAINING PROTEIN"/>
    <property type="match status" value="1"/>
</dbReference>
<evidence type="ECO:0000313" key="4">
    <source>
        <dbReference type="Proteomes" id="UP000507222"/>
    </source>
</evidence>
<dbReference type="Gene3D" id="3.60.10.10">
    <property type="entry name" value="Endonuclease/exonuclease/phosphatase"/>
    <property type="match status" value="1"/>
</dbReference>
<proteinExistence type="predicted"/>
<dbReference type="PANTHER" id="PTHR35218">
    <property type="entry name" value="RNASE H DOMAIN-CONTAINING PROTEIN"/>
    <property type="match status" value="1"/>
</dbReference>
<feature type="domain" description="Endonuclease/exonuclease/phosphatase" evidence="2">
    <location>
        <begin position="8"/>
        <end position="167"/>
    </location>
</feature>
<dbReference type="InterPro" id="IPR005135">
    <property type="entry name" value="Endo/exonuclease/phosphatase"/>
</dbReference>
<dbReference type="AlphaFoldDB" id="A0A6J5UPN3"/>
<feature type="signal peptide" evidence="1">
    <location>
        <begin position="1"/>
        <end position="15"/>
    </location>
</feature>
<evidence type="ECO:0000256" key="1">
    <source>
        <dbReference type="SAM" id="SignalP"/>
    </source>
</evidence>
<dbReference type="EMBL" id="CAEKDK010000004">
    <property type="protein sequence ID" value="CAB4277833.1"/>
    <property type="molecule type" value="Genomic_DNA"/>
</dbReference>
<accession>A0A6J5UPN3</accession>
<protein>
    <recommendedName>
        <fullName evidence="2">Endonuclease/exonuclease/phosphatase domain-containing protein</fullName>
    </recommendedName>
</protein>
<reference evidence="3 4" key="1">
    <citation type="submission" date="2020-05" db="EMBL/GenBank/DDBJ databases">
        <authorList>
            <person name="Campoy J."/>
            <person name="Schneeberger K."/>
            <person name="Spophaly S."/>
        </authorList>
    </citation>
    <scope>NUCLEOTIDE SEQUENCE [LARGE SCALE GENOMIC DNA]</scope>
    <source>
        <strain evidence="3">PruArmRojPasFocal</strain>
    </source>
</reference>
<evidence type="ECO:0000259" key="2">
    <source>
        <dbReference type="Pfam" id="PF03372"/>
    </source>
</evidence>